<dbReference type="Gene3D" id="1.10.260.40">
    <property type="entry name" value="lambda repressor-like DNA-binding domains"/>
    <property type="match status" value="1"/>
</dbReference>
<dbReference type="InterPro" id="IPR010982">
    <property type="entry name" value="Lambda_DNA-bd_dom_sf"/>
</dbReference>
<keyword evidence="3" id="KW-1185">Reference proteome</keyword>
<protein>
    <submittedName>
        <fullName evidence="2">Helix-turn-helix transcriptional regulator</fullName>
    </submittedName>
</protein>
<dbReference type="SMART" id="SM00530">
    <property type="entry name" value="HTH_XRE"/>
    <property type="match status" value="1"/>
</dbReference>
<dbReference type="InterPro" id="IPR001387">
    <property type="entry name" value="Cro/C1-type_HTH"/>
</dbReference>
<evidence type="ECO:0000313" key="2">
    <source>
        <dbReference type="EMBL" id="MBD7912021.1"/>
    </source>
</evidence>
<dbReference type="CDD" id="cd00093">
    <property type="entry name" value="HTH_XRE"/>
    <property type="match status" value="1"/>
</dbReference>
<dbReference type="Pfam" id="PF01381">
    <property type="entry name" value="HTH_3"/>
    <property type="match status" value="1"/>
</dbReference>
<organism evidence="2 3">
    <name type="scientific">Clostridium cibarium</name>
    <dbReference type="NCBI Taxonomy" id="2762247"/>
    <lineage>
        <taxon>Bacteria</taxon>
        <taxon>Bacillati</taxon>
        <taxon>Bacillota</taxon>
        <taxon>Clostridia</taxon>
        <taxon>Eubacteriales</taxon>
        <taxon>Clostridiaceae</taxon>
        <taxon>Clostridium</taxon>
    </lineage>
</organism>
<accession>A0ABR8PV30</accession>
<dbReference type="EMBL" id="JACSRA010000018">
    <property type="protein sequence ID" value="MBD7912021.1"/>
    <property type="molecule type" value="Genomic_DNA"/>
</dbReference>
<sequence>MLKKLRLRNGYTIAEIAKLLGYKSKSGYWALENGKVELTMSKIKKLSKIYGVEMKIFFE</sequence>
<comment type="caution">
    <text evidence="2">The sequence shown here is derived from an EMBL/GenBank/DDBJ whole genome shotgun (WGS) entry which is preliminary data.</text>
</comment>
<evidence type="ECO:0000259" key="1">
    <source>
        <dbReference type="PROSITE" id="PS50943"/>
    </source>
</evidence>
<dbReference type="PROSITE" id="PS50943">
    <property type="entry name" value="HTH_CROC1"/>
    <property type="match status" value="1"/>
</dbReference>
<feature type="domain" description="HTH cro/C1-type" evidence="1">
    <location>
        <begin position="2"/>
        <end position="57"/>
    </location>
</feature>
<evidence type="ECO:0000313" key="3">
    <source>
        <dbReference type="Proteomes" id="UP000627781"/>
    </source>
</evidence>
<name>A0ABR8PV30_9CLOT</name>
<gene>
    <name evidence="2" type="ORF">H9661_11695</name>
</gene>
<dbReference type="Proteomes" id="UP000627781">
    <property type="component" value="Unassembled WGS sequence"/>
</dbReference>
<proteinExistence type="predicted"/>
<reference evidence="2 3" key="1">
    <citation type="submission" date="2020-08" db="EMBL/GenBank/DDBJ databases">
        <title>A Genomic Blueprint of the Chicken Gut Microbiome.</title>
        <authorList>
            <person name="Gilroy R."/>
            <person name="Ravi A."/>
            <person name="Getino M."/>
            <person name="Pursley I."/>
            <person name="Horton D.L."/>
            <person name="Alikhan N.-F."/>
            <person name="Baker D."/>
            <person name="Gharbi K."/>
            <person name="Hall N."/>
            <person name="Watson M."/>
            <person name="Adriaenssens E.M."/>
            <person name="Foster-Nyarko E."/>
            <person name="Jarju S."/>
            <person name="Secka A."/>
            <person name="Antonio M."/>
            <person name="Oren A."/>
            <person name="Chaudhuri R."/>
            <person name="La Ragione R.M."/>
            <person name="Hildebrand F."/>
            <person name="Pallen M.J."/>
        </authorList>
    </citation>
    <scope>NUCLEOTIDE SEQUENCE [LARGE SCALE GENOMIC DNA]</scope>
    <source>
        <strain evidence="2 3">Sa3CVN1</strain>
    </source>
</reference>
<dbReference type="SUPFAM" id="SSF47413">
    <property type="entry name" value="lambda repressor-like DNA-binding domains"/>
    <property type="match status" value="1"/>
</dbReference>
<dbReference type="RefSeq" id="WP_143314789.1">
    <property type="nucleotide sequence ID" value="NZ_JACSRA010000018.1"/>
</dbReference>